<feature type="region of interest" description="Disordered" evidence="1">
    <location>
        <begin position="231"/>
        <end position="260"/>
    </location>
</feature>
<evidence type="ECO:0000313" key="2">
    <source>
        <dbReference type="EMBL" id="CAI3973006.1"/>
    </source>
</evidence>
<reference evidence="3 4" key="2">
    <citation type="submission" date="2024-05" db="EMBL/GenBank/DDBJ databases">
        <authorList>
            <person name="Chen Y."/>
            <person name="Shah S."/>
            <person name="Dougan E. K."/>
            <person name="Thang M."/>
            <person name="Chan C."/>
        </authorList>
    </citation>
    <scope>NUCLEOTIDE SEQUENCE [LARGE SCALE GENOMIC DNA]</scope>
</reference>
<evidence type="ECO:0000313" key="3">
    <source>
        <dbReference type="EMBL" id="CAL4760318.1"/>
    </source>
</evidence>
<gene>
    <name evidence="2" type="ORF">C1SCF055_LOCUS1537</name>
</gene>
<dbReference type="Proteomes" id="UP001152797">
    <property type="component" value="Unassembled WGS sequence"/>
</dbReference>
<dbReference type="EMBL" id="CAMXCT020000047">
    <property type="protein sequence ID" value="CAL1126381.1"/>
    <property type="molecule type" value="Genomic_DNA"/>
</dbReference>
<feature type="compositionally biased region" description="Basic and acidic residues" evidence="1">
    <location>
        <begin position="136"/>
        <end position="146"/>
    </location>
</feature>
<evidence type="ECO:0000256" key="1">
    <source>
        <dbReference type="SAM" id="MobiDB-lite"/>
    </source>
</evidence>
<organism evidence="2">
    <name type="scientific">Cladocopium goreaui</name>
    <dbReference type="NCBI Taxonomy" id="2562237"/>
    <lineage>
        <taxon>Eukaryota</taxon>
        <taxon>Sar</taxon>
        <taxon>Alveolata</taxon>
        <taxon>Dinophyceae</taxon>
        <taxon>Suessiales</taxon>
        <taxon>Symbiodiniaceae</taxon>
        <taxon>Cladocopium</taxon>
    </lineage>
</organism>
<dbReference type="AlphaFoldDB" id="A0A9P1BGK0"/>
<protein>
    <submittedName>
        <fullName evidence="2">Uncharacterized protein</fullName>
    </submittedName>
</protein>
<name>A0A9P1BGK0_9DINO</name>
<sequence length="260" mass="28529">MKQLYLEYLQSGEDWLSSSIVVSQRQSNTSTTGGRTGWLTRNDLLVKYHQNTALVDQLIQAKTAAGQSRAHPEFPHAEDMKQYKVWLEDYEVNEDSNQRLVAVSREAEGTHDGQVQPNQSGDQNSGNNPPPKPPRVPKEKKEKTEDQLARAAIVKVNANLLEITQWNFKLQKANVADLIAQAFVSQMENEGVELRKAKAALEDALANGTDLNMPRVALDAANEQYKSASAQIRKTAVPPKAAKAKAKASAKAKANAGPST</sequence>
<proteinExistence type="predicted"/>
<feature type="compositionally biased region" description="Low complexity" evidence="1">
    <location>
        <begin position="251"/>
        <end position="260"/>
    </location>
</feature>
<evidence type="ECO:0000313" key="4">
    <source>
        <dbReference type="Proteomes" id="UP001152797"/>
    </source>
</evidence>
<comment type="caution">
    <text evidence="2">The sequence shown here is derived from an EMBL/GenBank/DDBJ whole genome shotgun (WGS) entry which is preliminary data.</text>
</comment>
<dbReference type="EMBL" id="CAMXCT010000047">
    <property type="protein sequence ID" value="CAI3973006.1"/>
    <property type="molecule type" value="Genomic_DNA"/>
</dbReference>
<feature type="compositionally biased region" description="Polar residues" evidence="1">
    <location>
        <begin position="113"/>
        <end position="127"/>
    </location>
</feature>
<dbReference type="EMBL" id="CAMXCT030000047">
    <property type="protein sequence ID" value="CAL4760318.1"/>
    <property type="molecule type" value="Genomic_DNA"/>
</dbReference>
<reference evidence="2" key="1">
    <citation type="submission" date="2022-10" db="EMBL/GenBank/DDBJ databases">
        <authorList>
            <person name="Chen Y."/>
            <person name="Dougan E. K."/>
            <person name="Chan C."/>
            <person name="Rhodes N."/>
            <person name="Thang M."/>
        </authorList>
    </citation>
    <scope>NUCLEOTIDE SEQUENCE</scope>
</reference>
<feature type="region of interest" description="Disordered" evidence="1">
    <location>
        <begin position="107"/>
        <end position="146"/>
    </location>
</feature>
<accession>A0A9P1BGK0</accession>
<keyword evidence="4" id="KW-1185">Reference proteome</keyword>